<dbReference type="InterPro" id="IPR045863">
    <property type="entry name" value="CorA_TM1_TM2"/>
</dbReference>
<comment type="similarity">
    <text evidence="2">Belongs to the CorA metal ion transporter (MIT) (TC 1.A.35) family.</text>
</comment>
<evidence type="ECO:0000256" key="10">
    <source>
        <dbReference type="ARBA" id="ARBA00034269"/>
    </source>
</evidence>
<comment type="catalytic activity">
    <reaction evidence="10">
        <text>Mg(2+)(in) = Mg(2+)(out)</text>
        <dbReference type="Rhea" id="RHEA:29827"/>
        <dbReference type="ChEBI" id="CHEBI:18420"/>
    </reaction>
</comment>
<evidence type="ECO:0000256" key="11">
    <source>
        <dbReference type="ARBA" id="ARBA00045497"/>
    </source>
</evidence>
<dbReference type="AlphaFoldDB" id="D9SKC1"/>
<evidence type="ECO:0000256" key="2">
    <source>
        <dbReference type="ARBA" id="ARBA00009765"/>
    </source>
</evidence>
<dbReference type="eggNOG" id="COG0598">
    <property type="taxonomic scope" value="Bacteria"/>
</dbReference>
<sequence length="309" mass="36193">MRILDIENNFKEESNVDFHRGSYWIILNEIEAMERKREFKIDQCYCEEAMQGFQPSKITFFDGFIFISINLLDYKESQLNTLELDLILTKENVLMIPKKNMLLINTFIDEVIKCSYLLKKEAKCDILVYYILDRIIVNNYTVISNIEVETDRVEISILKGPKRKHIDELIRLRRVVFKIRKYINPLRYIGDALVSNDNKVINTENAKYFEGLESKIDKLIQALESLVSDIGQVREAFEAETANKTNELMKAFSLITGIFFPVSIITSIFGMDVKNMPLADNDYAFYIIFAIMIISSGILIYFFKKKRWL</sequence>
<comment type="function">
    <text evidence="11">Mediates influx of magnesium ions. Alternates between open and closed states. Activated by low cytoplasmic Mg(2+) levels. Inactive when cytoplasmic Mg(2+) levels are high.</text>
</comment>
<dbReference type="Gene3D" id="3.30.460.20">
    <property type="entry name" value="CorA soluble domain-like"/>
    <property type="match status" value="1"/>
</dbReference>
<protein>
    <submittedName>
        <fullName evidence="13">Mg2 transporter protein CorA family protein</fullName>
    </submittedName>
</protein>
<keyword evidence="14" id="KW-1185">Reference proteome</keyword>
<dbReference type="OrthoDB" id="9803416at2"/>
<reference evidence="13 14" key="1">
    <citation type="submission" date="2010-08" db="EMBL/GenBank/DDBJ databases">
        <title>Complete sequence of Clostridium cellulovorans 743B.</title>
        <authorList>
            <consortium name="US DOE Joint Genome Institute"/>
            <person name="Lucas S."/>
            <person name="Copeland A."/>
            <person name="Lapidus A."/>
            <person name="Cheng J.-F."/>
            <person name="Bruce D."/>
            <person name="Goodwin L."/>
            <person name="Pitluck S."/>
            <person name="Chertkov O."/>
            <person name="Detter J.C."/>
            <person name="Han C."/>
            <person name="Tapia R."/>
            <person name="Land M."/>
            <person name="Hauser L."/>
            <person name="Chang Y.-J."/>
            <person name="Jeffries C."/>
            <person name="Kyrpides N."/>
            <person name="Ivanova N."/>
            <person name="Mikhailova N."/>
            <person name="Hemme C.L."/>
            <person name="Woyke T."/>
        </authorList>
    </citation>
    <scope>NUCLEOTIDE SEQUENCE [LARGE SCALE GENOMIC DNA]</scope>
    <source>
        <strain evidence="14">ATCC 35296 / DSM 3052 / OCM 3 / 743B</strain>
    </source>
</reference>
<name>D9SKC1_CLOC7</name>
<keyword evidence="6" id="KW-0460">Magnesium</keyword>
<dbReference type="PANTHER" id="PTHR46494">
    <property type="entry name" value="CORA FAMILY METAL ION TRANSPORTER (EUROFUNG)"/>
    <property type="match status" value="1"/>
</dbReference>
<evidence type="ECO:0000256" key="9">
    <source>
        <dbReference type="ARBA" id="ARBA00023136"/>
    </source>
</evidence>
<evidence type="ECO:0000256" key="5">
    <source>
        <dbReference type="ARBA" id="ARBA00022692"/>
    </source>
</evidence>
<evidence type="ECO:0000256" key="1">
    <source>
        <dbReference type="ARBA" id="ARBA00004651"/>
    </source>
</evidence>
<evidence type="ECO:0000313" key="14">
    <source>
        <dbReference type="Proteomes" id="UP000002730"/>
    </source>
</evidence>
<keyword evidence="4" id="KW-1003">Cell membrane</keyword>
<dbReference type="RefSeq" id="WP_010077371.1">
    <property type="nucleotide sequence ID" value="NC_014393.1"/>
</dbReference>
<dbReference type="GO" id="GO:0000287">
    <property type="term" value="F:magnesium ion binding"/>
    <property type="evidence" value="ECO:0007669"/>
    <property type="project" value="TreeGrafter"/>
</dbReference>
<evidence type="ECO:0000256" key="8">
    <source>
        <dbReference type="ARBA" id="ARBA00023065"/>
    </source>
</evidence>
<dbReference type="GO" id="GO:0005886">
    <property type="term" value="C:plasma membrane"/>
    <property type="evidence" value="ECO:0007669"/>
    <property type="project" value="UniProtKB-SubCell"/>
</dbReference>
<dbReference type="SUPFAM" id="SSF143865">
    <property type="entry name" value="CorA soluble domain-like"/>
    <property type="match status" value="1"/>
</dbReference>
<evidence type="ECO:0000256" key="4">
    <source>
        <dbReference type="ARBA" id="ARBA00022475"/>
    </source>
</evidence>
<feature type="transmembrane region" description="Helical" evidence="12">
    <location>
        <begin position="283"/>
        <end position="303"/>
    </location>
</feature>
<keyword evidence="3" id="KW-0813">Transport</keyword>
<dbReference type="Proteomes" id="UP000002730">
    <property type="component" value="Chromosome"/>
</dbReference>
<evidence type="ECO:0000256" key="3">
    <source>
        <dbReference type="ARBA" id="ARBA00022448"/>
    </source>
</evidence>
<evidence type="ECO:0000256" key="6">
    <source>
        <dbReference type="ARBA" id="ARBA00022842"/>
    </source>
</evidence>
<dbReference type="STRING" id="573061.Clocel_1673"/>
<dbReference type="GO" id="GO:0050897">
    <property type="term" value="F:cobalt ion binding"/>
    <property type="evidence" value="ECO:0007669"/>
    <property type="project" value="TreeGrafter"/>
</dbReference>
<dbReference type="Gene3D" id="1.20.58.340">
    <property type="entry name" value="Magnesium transport protein CorA, transmembrane region"/>
    <property type="match status" value="2"/>
</dbReference>
<dbReference type="InterPro" id="IPR045861">
    <property type="entry name" value="CorA_cytoplasmic_dom"/>
</dbReference>
<evidence type="ECO:0000256" key="7">
    <source>
        <dbReference type="ARBA" id="ARBA00022989"/>
    </source>
</evidence>
<evidence type="ECO:0000256" key="12">
    <source>
        <dbReference type="SAM" id="Phobius"/>
    </source>
</evidence>
<comment type="subcellular location">
    <subcellularLocation>
        <location evidence="1">Cell membrane</location>
        <topology evidence="1">Multi-pass membrane protein</topology>
    </subcellularLocation>
</comment>
<dbReference type="FunFam" id="1.20.58.340:FF:000004">
    <property type="entry name" value="Magnesium transport protein CorA"/>
    <property type="match status" value="1"/>
</dbReference>
<proteinExistence type="inferred from homology"/>
<dbReference type="SUPFAM" id="SSF144083">
    <property type="entry name" value="Magnesium transport protein CorA, transmembrane region"/>
    <property type="match status" value="1"/>
</dbReference>
<dbReference type="EMBL" id="CP002160">
    <property type="protein sequence ID" value="ADL51417.1"/>
    <property type="molecule type" value="Genomic_DNA"/>
</dbReference>
<keyword evidence="9 12" id="KW-0472">Membrane</keyword>
<dbReference type="KEGG" id="ccb:Clocel_1673"/>
<feature type="transmembrane region" description="Helical" evidence="12">
    <location>
        <begin position="251"/>
        <end position="271"/>
    </location>
</feature>
<evidence type="ECO:0000313" key="13">
    <source>
        <dbReference type="EMBL" id="ADL51417.1"/>
    </source>
</evidence>
<dbReference type="InterPro" id="IPR002523">
    <property type="entry name" value="MgTranspt_CorA/ZnTranspt_ZntB"/>
</dbReference>
<accession>D9SKC1</accession>
<dbReference type="Pfam" id="PF01544">
    <property type="entry name" value="CorA"/>
    <property type="match status" value="1"/>
</dbReference>
<organism evidence="13 14">
    <name type="scientific">Clostridium cellulovorans (strain ATCC 35296 / DSM 3052 / OCM 3 / 743B)</name>
    <dbReference type="NCBI Taxonomy" id="573061"/>
    <lineage>
        <taxon>Bacteria</taxon>
        <taxon>Bacillati</taxon>
        <taxon>Bacillota</taxon>
        <taxon>Clostridia</taxon>
        <taxon>Eubacteriales</taxon>
        <taxon>Clostridiaceae</taxon>
        <taxon>Clostridium</taxon>
    </lineage>
</organism>
<dbReference type="PANTHER" id="PTHR46494:SF1">
    <property type="entry name" value="CORA FAMILY METAL ION TRANSPORTER (EUROFUNG)"/>
    <property type="match status" value="1"/>
</dbReference>
<dbReference type="HOGENOM" id="CLU_007127_0_0_9"/>
<keyword evidence="7 12" id="KW-1133">Transmembrane helix</keyword>
<keyword evidence="8" id="KW-0406">Ion transport</keyword>
<dbReference type="GO" id="GO:0015087">
    <property type="term" value="F:cobalt ion transmembrane transporter activity"/>
    <property type="evidence" value="ECO:0007669"/>
    <property type="project" value="TreeGrafter"/>
</dbReference>
<dbReference type="CDD" id="cd12822">
    <property type="entry name" value="TmCorA-like"/>
    <property type="match status" value="1"/>
</dbReference>
<dbReference type="GO" id="GO:0015095">
    <property type="term" value="F:magnesium ion transmembrane transporter activity"/>
    <property type="evidence" value="ECO:0007669"/>
    <property type="project" value="TreeGrafter"/>
</dbReference>
<gene>
    <name evidence="13" type="ordered locus">Clocel_1673</name>
</gene>
<keyword evidence="5 12" id="KW-0812">Transmembrane</keyword>